<accession>A0A2U1CM68</accession>
<dbReference type="Proteomes" id="UP000246145">
    <property type="component" value="Unassembled WGS sequence"/>
</dbReference>
<dbReference type="GO" id="GO:0006355">
    <property type="term" value="P:regulation of DNA-templated transcription"/>
    <property type="evidence" value="ECO:0007669"/>
    <property type="project" value="InterPro"/>
</dbReference>
<dbReference type="AlphaFoldDB" id="A0A2U1CM68"/>
<evidence type="ECO:0000313" key="4">
    <source>
        <dbReference type="Proteomes" id="UP000246145"/>
    </source>
</evidence>
<evidence type="ECO:0008006" key="5">
    <source>
        <dbReference type="Google" id="ProtNLM"/>
    </source>
</evidence>
<evidence type="ECO:0000256" key="1">
    <source>
        <dbReference type="SAM" id="Coils"/>
    </source>
</evidence>
<dbReference type="OrthoDB" id="9803941at2"/>
<organism evidence="3 4">
    <name type="scientific">Pusillimonas noertemannii</name>
    <dbReference type="NCBI Taxonomy" id="305977"/>
    <lineage>
        <taxon>Bacteria</taxon>
        <taxon>Pseudomonadati</taxon>
        <taxon>Pseudomonadota</taxon>
        <taxon>Betaproteobacteria</taxon>
        <taxon>Burkholderiales</taxon>
        <taxon>Alcaligenaceae</taxon>
        <taxon>Pusillimonas</taxon>
    </lineage>
</organism>
<gene>
    <name evidence="3" type="ORF">C7440_1599</name>
</gene>
<proteinExistence type="predicted"/>
<keyword evidence="4" id="KW-1185">Reference proteome</keyword>
<dbReference type="RefSeq" id="WP_116518105.1">
    <property type="nucleotide sequence ID" value="NZ_JACCEX010000002.1"/>
</dbReference>
<evidence type="ECO:0000313" key="3">
    <source>
        <dbReference type="EMBL" id="PVY62109.1"/>
    </source>
</evidence>
<evidence type="ECO:0000256" key="2">
    <source>
        <dbReference type="SAM" id="MobiDB-lite"/>
    </source>
</evidence>
<dbReference type="CDD" id="cd21631">
    <property type="entry name" value="RHH_CopG_NikR-like"/>
    <property type="match status" value="1"/>
</dbReference>
<comment type="caution">
    <text evidence="3">The sequence shown here is derived from an EMBL/GenBank/DDBJ whole genome shotgun (WGS) entry which is preliminary data.</text>
</comment>
<protein>
    <recommendedName>
        <fullName evidence="5">Ribbon-helix-helix CopG family protein</fullName>
    </recommendedName>
</protein>
<feature type="region of interest" description="Disordered" evidence="2">
    <location>
        <begin position="146"/>
        <end position="166"/>
    </location>
</feature>
<name>A0A2U1CM68_9BURK</name>
<dbReference type="EMBL" id="QEKO01000002">
    <property type="protein sequence ID" value="PVY62109.1"/>
    <property type="molecule type" value="Genomic_DNA"/>
</dbReference>
<dbReference type="InterPro" id="IPR010985">
    <property type="entry name" value="Ribbon_hlx_hlx"/>
</dbReference>
<sequence>MSRTRLNLFIQPDHARRLDDLSAQRGVSKSSIVAAALASFLSPDAGDQREAAFARRLDRLSRQFDKLERDQNILIETVSLYIRYFLTVSPAVPGEHQDAARAQGKLRFTQFIDQLARRLQRGRSLVREVHEEIYPDRQALFGMADPPVQETSQAQADCAEPTGDEA</sequence>
<feature type="coiled-coil region" evidence="1">
    <location>
        <begin position="50"/>
        <end position="77"/>
    </location>
</feature>
<keyword evidence="1" id="KW-0175">Coiled coil</keyword>
<dbReference type="SUPFAM" id="SSF47598">
    <property type="entry name" value="Ribbon-helix-helix"/>
    <property type="match status" value="1"/>
</dbReference>
<reference evidence="3 4" key="1">
    <citation type="submission" date="2018-04" db="EMBL/GenBank/DDBJ databases">
        <title>Genomic Encyclopedia of Type Strains, Phase IV (KMG-IV): sequencing the most valuable type-strain genomes for metagenomic binning, comparative biology and taxonomic classification.</title>
        <authorList>
            <person name="Goeker M."/>
        </authorList>
    </citation>
    <scope>NUCLEOTIDE SEQUENCE [LARGE SCALE GENOMIC DNA]</scope>
    <source>
        <strain evidence="3 4">DSM 10065</strain>
    </source>
</reference>